<dbReference type="Pfam" id="PF00089">
    <property type="entry name" value="Trypsin"/>
    <property type="match status" value="1"/>
</dbReference>
<dbReference type="GO" id="GO:0004252">
    <property type="term" value="F:serine-type endopeptidase activity"/>
    <property type="evidence" value="ECO:0007669"/>
    <property type="project" value="InterPro"/>
</dbReference>
<dbReference type="PANTHER" id="PTHR24260:SF136">
    <property type="entry name" value="GH08193P-RELATED"/>
    <property type="match status" value="1"/>
</dbReference>
<dbReference type="Gene3D" id="2.40.10.10">
    <property type="entry name" value="Trypsin-like serine proteases"/>
    <property type="match status" value="1"/>
</dbReference>
<dbReference type="VEuPathDB" id="VectorBase:RPRC015065"/>
<keyword evidence="2" id="KW-1185">Reference proteome</keyword>
<name>T1IFJ6_RHOPR</name>
<sequence>MFLDGLIKIVVVALLLAHYARAGNVSNHEMVGKVAKRGLMSSLQRRITNALYVAAIIIPSKEDPTRRVCSGFFLSEVHVVTAASCFDGIEFIDRKAVVIFGVDDYTAETVNEVGSSYVSVHPKYDAPTKTHDIALIRLPLLDKVQMDKSKIVNGTQYFYDPGYFWYRYSHHKDENTCIALGFANNKCNDTVLHMNIYNIDYKWSGCGCKKNNGSFLCGKLSSWQTPCFTYKGGPLLCKGMVYGIGSATHQCGTNDTLCSLETYFSFTPLCAYSVWISISVRNFPEQCYSWMSSAPAKSPLIIYHLLFKIFIIIFFN</sequence>
<proteinExistence type="predicted"/>
<organism evidence="1 2">
    <name type="scientific">Rhodnius prolixus</name>
    <name type="common">Triatomid bug</name>
    <dbReference type="NCBI Taxonomy" id="13249"/>
    <lineage>
        <taxon>Eukaryota</taxon>
        <taxon>Metazoa</taxon>
        <taxon>Ecdysozoa</taxon>
        <taxon>Arthropoda</taxon>
        <taxon>Hexapoda</taxon>
        <taxon>Insecta</taxon>
        <taxon>Pterygota</taxon>
        <taxon>Neoptera</taxon>
        <taxon>Paraneoptera</taxon>
        <taxon>Hemiptera</taxon>
        <taxon>Heteroptera</taxon>
        <taxon>Panheteroptera</taxon>
        <taxon>Cimicomorpha</taxon>
        <taxon>Reduviidae</taxon>
        <taxon>Triatominae</taxon>
        <taxon>Rhodnius</taxon>
    </lineage>
</organism>
<evidence type="ECO:0000313" key="1">
    <source>
        <dbReference type="EnsemblMetazoa" id="RPRC015065-PA"/>
    </source>
</evidence>
<dbReference type="InterPro" id="IPR051333">
    <property type="entry name" value="CLIP_Serine_Protease"/>
</dbReference>
<dbReference type="InParanoid" id="T1IFJ6"/>
<dbReference type="HOGENOM" id="CLU_067199_0_0_1"/>
<dbReference type="SUPFAM" id="SSF50494">
    <property type="entry name" value="Trypsin-like serine proteases"/>
    <property type="match status" value="1"/>
</dbReference>
<accession>T1IFJ6</accession>
<dbReference type="PROSITE" id="PS50240">
    <property type="entry name" value="TRYPSIN_DOM"/>
    <property type="match status" value="1"/>
</dbReference>
<dbReference type="PANTHER" id="PTHR24260">
    <property type="match status" value="1"/>
</dbReference>
<dbReference type="Proteomes" id="UP000015103">
    <property type="component" value="Unassembled WGS sequence"/>
</dbReference>
<dbReference type="InterPro" id="IPR009003">
    <property type="entry name" value="Peptidase_S1_PA"/>
</dbReference>
<dbReference type="AlphaFoldDB" id="T1IFJ6"/>
<dbReference type="InterPro" id="IPR001254">
    <property type="entry name" value="Trypsin_dom"/>
</dbReference>
<dbReference type="SMART" id="SM00020">
    <property type="entry name" value="Tryp_SPc"/>
    <property type="match status" value="1"/>
</dbReference>
<evidence type="ECO:0000313" key="2">
    <source>
        <dbReference type="Proteomes" id="UP000015103"/>
    </source>
</evidence>
<dbReference type="GO" id="GO:0006508">
    <property type="term" value="P:proteolysis"/>
    <property type="evidence" value="ECO:0007669"/>
    <property type="project" value="InterPro"/>
</dbReference>
<protein>
    <submittedName>
        <fullName evidence="1">Peptidase S1 domain-containing protein</fullName>
    </submittedName>
</protein>
<reference evidence="1" key="1">
    <citation type="submission" date="2015-05" db="UniProtKB">
        <authorList>
            <consortium name="EnsemblMetazoa"/>
        </authorList>
    </citation>
    <scope>IDENTIFICATION</scope>
</reference>
<dbReference type="InterPro" id="IPR043504">
    <property type="entry name" value="Peptidase_S1_PA_chymotrypsin"/>
</dbReference>
<dbReference type="EMBL" id="ACPB03005793">
    <property type="status" value="NOT_ANNOTATED_CDS"/>
    <property type="molecule type" value="Genomic_DNA"/>
</dbReference>
<dbReference type="EnsemblMetazoa" id="RPRC015065-RA">
    <property type="protein sequence ID" value="RPRC015065-PA"/>
    <property type="gene ID" value="RPRC015065"/>
</dbReference>